<dbReference type="Gene3D" id="3.60.10.10">
    <property type="entry name" value="Endonuclease/exonuclease/phosphatase"/>
    <property type="match status" value="1"/>
</dbReference>
<feature type="chain" id="PRO_5043272013" evidence="1">
    <location>
        <begin position="18"/>
        <end position="317"/>
    </location>
</feature>
<evidence type="ECO:0000313" key="7">
    <source>
        <dbReference type="Proteomes" id="UP001152797"/>
    </source>
</evidence>
<dbReference type="AlphaFoldDB" id="A0A9P1FE05"/>
<evidence type="ECO:0000256" key="1">
    <source>
        <dbReference type="SAM" id="SignalP"/>
    </source>
</evidence>
<gene>
    <name evidence="3" type="ORF">C1SCF055_LOCUS1173</name>
    <name evidence="4" type="ORF">C1SCF055_LOCUS15505</name>
</gene>
<proteinExistence type="predicted"/>
<dbReference type="OrthoDB" id="431478at2759"/>
<dbReference type="InterPro" id="IPR005135">
    <property type="entry name" value="Endo/exonuclease/phosphatase"/>
</dbReference>
<organism evidence="3">
    <name type="scientific">Cladocopium goreaui</name>
    <dbReference type="NCBI Taxonomy" id="2562237"/>
    <lineage>
        <taxon>Eukaryota</taxon>
        <taxon>Sar</taxon>
        <taxon>Alveolata</taxon>
        <taxon>Dinophyceae</taxon>
        <taxon>Suessiales</taxon>
        <taxon>Symbiodiniaceae</taxon>
        <taxon>Cladocopium</taxon>
    </lineage>
</organism>
<accession>A0A9P1FE05</accession>
<dbReference type="EMBL" id="CAMXCT020000022">
    <property type="protein sequence ID" value="CAL1125978.1"/>
    <property type="molecule type" value="Genomic_DNA"/>
</dbReference>
<dbReference type="Pfam" id="PF03372">
    <property type="entry name" value="Exo_endo_phos"/>
    <property type="match status" value="1"/>
</dbReference>
<dbReference type="EMBL" id="CAMXCT010000022">
    <property type="protein sequence ID" value="CAI3972603.1"/>
    <property type="molecule type" value="Genomic_DNA"/>
</dbReference>
<evidence type="ECO:0000313" key="3">
    <source>
        <dbReference type="EMBL" id="CAI3972603.1"/>
    </source>
</evidence>
<dbReference type="InterPro" id="IPR036691">
    <property type="entry name" value="Endo/exonu/phosph_ase_sf"/>
</dbReference>
<evidence type="ECO:0000313" key="5">
    <source>
        <dbReference type="EMBL" id="CAL1125978.1"/>
    </source>
</evidence>
<feature type="signal peptide" evidence="1">
    <location>
        <begin position="1"/>
        <end position="17"/>
    </location>
</feature>
<dbReference type="EMBL" id="CAMXCT030000022">
    <property type="protein sequence ID" value="CAL4759915.1"/>
    <property type="molecule type" value="Genomic_DNA"/>
</dbReference>
<dbReference type="SUPFAM" id="SSF56219">
    <property type="entry name" value="DNase I-like"/>
    <property type="match status" value="1"/>
</dbReference>
<dbReference type="Proteomes" id="UP001152797">
    <property type="component" value="Unassembled WGS sequence"/>
</dbReference>
<evidence type="ECO:0000259" key="2">
    <source>
        <dbReference type="Pfam" id="PF03372"/>
    </source>
</evidence>
<evidence type="ECO:0000313" key="4">
    <source>
        <dbReference type="EMBL" id="CAI3988311.1"/>
    </source>
</evidence>
<name>A0A9P1FE05_9DINO</name>
<dbReference type="EMBL" id="CAMXCT020001254">
    <property type="protein sequence ID" value="CAL1141686.1"/>
    <property type="molecule type" value="Genomic_DNA"/>
</dbReference>
<dbReference type="GO" id="GO:0003824">
    <property type="term" value="F:catalytic activity"/>
    <property type="evidence" value="ECO:0007669"/>
    <property type="project" value="InterPro"/>
</dbReference>
<evidence type="ECO:0000313" key="6">
    <source>
        <dbReference type="EMBL" id="CAL4759915.1"/>
    </source>
</evidence>
<keyword evidence="1" id="KW-0732">Signal</keyword>
<protein>
    <submittedName>
        <fullName evidence="6">Copia protein</fullName>
    </submittedName>
</protein>
<reference evidence="3" key="1">
    <citation type="submission" date="2022-10" db="EMBL/GenBank/DDBJ databases">
        <authorList>
            <person name="Chen Y."/>
            <person name="Dougan E. K."/>
            <person name="Chan C."/>
            <person name="Rhodes N."/>
            <person name="Thang M."/>
        </authorList>
    </citation>
    <scope>NUCLEOTIDE SEQUENCE</scope>
</reference>
<keyword evidence="7" id="KW-1185">Reference proteome</keyword>
<dbReference type="EMBL" id="CAMXCT010001254">
    <property type="protein sequence ID" value="CAI3988311.1"/>
    <property type="molecule type" value="Genomic_DNA"/>
</dbReference>
<feature type="domain" description="Endonuclease/exonuclease/phosphatase" evidence="2">
    <location>
        <begin position="65"/>
        <end position="251"/>
    </location>
</feature>
<dbReference type="EMBL" id="CAMXCT030001254">
    <property type="protein sequence ID" value="CAL4775623.1"/>
    <property type="molecule type" value="Genomic_DNA"/>
</dbReference>
<comment type="caution">
    <text evidence="3">The sequence shown here is derived from an EMBL/GenBank/DDBJ whole genome shotgun (WGS) entry which is preliminary data.</text>
</comment>
<sequence length="317" mass="34135">MWGIIPFVLVWLPWAHANPLSPGNGTADWATANSLVVVTYNLYWWCVSDEYGNCPQFAQGKGFAQLYSRLRQNGPFDLIGFQECDNPGQIIAGTSLASTFGYYTPPAGNDAPMAWNQQKFKVLEGPGVQWVAKDKYGDRHVNWVRLQVIGSSDTIFFANTHGPLDQCGGQPGSKVAANYISAVNQHKKPKDAVIFTGDFNCGSNQDTIKDLSQVLKLDATDSSYNGADHIFSSSGVSVFWKGASEGSPSDHQLLKAVLSLGDSPSTCHVAPPHNGGCCTSCRYNHYCPSNKGCYATGQSGCSGGYCPAPAKEVEMVV</sequence>
<reference evidence="5" key="2">
    <citation type="submission" date="2024-04" db="EMBL/GenBank/DDBJ databases">
        <authorList>
            <person name="Chen Y."/>
            <person name="Shah S."/>
            <person name="Dougan E. K."/>
            <person name="Thang M."/>
            <person name="Chan C."/>
        </authorList>
    </citation>
    <scope>NUCLEOTIDE SEQUENCE [LARGE SCALE GENOMIC DNA]</scope>
</reference>